<comment type="cofactor">
    <cofactor evidence="1">
        <name>Zn(2+)</name>
        <dbReference type="ChEBI" id="CHEBI:29105"/>
    </cofactor>
</comment>
<evidence type="ECO:0000256" key="9">
    <source>
        <dbReference type="ARBA" id="ARBA00023157"/>
    </source>
</evidence>
<dbReference type="GO" id="GO:0006508">
    <property type="term" value="P:proteolysis"/>
    <property type="evidence" value="ECO:0007669"/>
    <property type="project" value="InterPro"/>
</dbReference>
<dbReference type="InterPro" id="IPR001762">
    <property type="entry name" value="Disintegrin_dom"/>
</dbReference>
<dbReference type="InterPro" id="IPR034027">
    <property type="entry name" value="Reprolysin_adamalysin"/>
</dbReference>
<evidence type="ECO:0000259" key="17">
    <source>
        <dbReference type="PROSITE" id="PS50215"/>
    </source>
</evidence>
<dbReference type="SUPFAM" id="SSF57552">
    <property type="entry name" value="Blood coagulation inhibitor (disintegrin)"/>
    <property type="match status" value="1"/>
</dbReference>
<feature type="binding site" evidence="12">
    <location>
        <position position="386"/>
    </location>
    <ligand>
        <name>Zn(2+)</name>
        <dbReference type="ChEBI" id="CHEBI:29105"/>
        <note>catalytic</note>
    </ligand>
</feature>
<dbReference type="GO" id="GO:0005886">
    <property type="term" value="C:plasma membrane"/>
    <property type="evidence" value="ECO:0007669"/>
    <property type="project" value="TreeGrafter"/>
</dbReference>
<evidence type="ECO:0000256" key="12">
    <source>
        <dbReference type="PROSITE-ProRule" id="PRU00276"/>
    </source>
</evidence>
<dbReference type="PROSITE" id="PS50214">
    <property type="entry name" value="DISINTEGRIN_2"/>
    <property type="match status" value="1"/>
</dbReference>
<dbReference type="InterPro" id="IPR001590">
    <property type="entry name" value="Peptidase_M12B"/>
</dbReference>
<dbReference type="InterPro" id="IPR000742">
    <property type="entry name" value="EGF"/>
</dbReference>
<evidence type="ECO:0000313" key="18">
    <source>
        <dbReference type="EMBL" id="KAK7933105.1"/>
    </source>
</evidence>
<dbReference type="PANTHER" id="PTHR11905:SF32">
    <property type="entry name" value="DISINTEGRIN AND METALLOPROTEINASE DOMAIN-CONTAINING PROTEIN 28"/>
    <property type="match status" value="1"/>
</dbReference>
<dbReference type="SUPFAM" id="SSF55486">
    <property type="entry name" value="Metalloproteases ('zincins'), catalytic domain"/>
    <property type="match status" value="1"/>
</dbReference>
<feature type="domain" description="Peptidase M12B" evidence="17">
    <location>
        <begin position="241"/>
        <end position="436"/>
    </location>
</feature>
<keyword evidence="4 12" id="KW-0479">Metal-binding</keyword>
<keyword evidence="6 12" id="KW-0862">Zinc</keyword>
<proteinExistence type="predicted"/>
<evidence type="ECO:0000256" key="10">
    <source>
        <dbReference type="PROSITE-ProRule" id="PRU00068"/>
    </source>
</evidence>
<dbReference type="EMBL" id="JBBPFD010000003">
    <property type="protein sequence ID" value="KAK7933105.1"/>
    <property type="molecule type" value="Genomic_DNA"/>
</dbReference>
<keyword evidence="7 14" id="KW-1133">Transmembrane helix</keyword>
<dbReference type="Gene3D" id="3.40.390.10">
    <property type="entry name" value="Collagenase (Catalytic Domain)"/>
    <property type="match status" value="1"/>
</dbReference>
<comment type="caution">
    <text evidence="18">The sequence shown here is derived from an EMBL/GenBank/DDBJ whole genome shotgun (WGS) entry which is preliminary data.</text>
</comment>
<dbReference type="PROSITE" id="PS50215">
    <property type="entry name" value="ADAM_MEPRO"/>
    <property type="match status" value="1"/>
</dbReference>
<feature type="binding site" evidence="12">
    <location>
        <position position="376"/>
    </location>
    <ligand>
        <name>Zn(2+)</name>
        <dbReference type="ChEBI" id="CHEBI:29105"/>
        <note>catalytic</note>
    </ligand>
</feature>
<keyword evidence="11" id="KW-0245">EGF-like domain</keyword>
<evidence type="ECO:0000256" key="5">
    <source>
        <dbReference type="ARBA" id="ARBA00022801"/>
    </source>
</evidence>
<accession>A0AAW0PTP9</accession>
<dbReference type="InterPro" id="IPR002870">
    <property type="entry name" value="Peptidase_M12B_N"/>
</dbReference>
<keyword evidence="19" id="KW-1185">Reference proteome</keyword>
<dbReference type="Pfam" id="PF00200">
    <property type="entry name" value="Disintegrin"/>
    <property type="match status" value="1"/>
</dbReference>
<evidence type="ECO:0000256" key="6">
    <source>
        <dbReference type="ARBA" id="ARBA00022833"/>
    </source>
</evidence>
<dbReference type="FunFam" id="3.40.390.10:FF:000002">
    <property type="entry name" value="Disintegrin and metalloproteinase domain-containing protein 22"/>
    <property type="match status" value="1"/>
</dbReference>
<dbReference type="Pfam" id="PF01562">
    <property type="entry name" value="Pep_M12B_propep"/>
    <property type="match status" value="1"/>
</dbReference>
<evidence type="ECO:0000256" key="7">
    <source>
        <dbReference type="ARBA" id="ARBA00022989"/>
    </source>
</evidence>
<dbReference type="InterPro" id="IPR036436">
    <property type="entry name" value="Disintegrin_dom_sf"/>
</dbReference>
<evidence type="ECO:0000313" key="19">
    <source>
        <dbReference type="Proteomes" id="UP001460270"/>
    </source>
</evidence>
<dbReference type="Pfam" id="PF08516">
    <property type="entry name" value="ADAM_CR"/>
    <property type="match status" value="1"/>
</dbReference>
<evidence type="ECO:0000256" key="2">
    <source>
        <dbReference type="ARBA" id="ARBA00004479"/>
    </source>
</evidence>
<organism evidence="18 19">
    <name type="scientific">Mugilogobius chulae</name>
    <name type="common">yellowstripe goby</name>
    <dbReference type="NCBI Taxonomy" id="88201"/>
    <lineage>
        <taxon>Eukaryota</taxon>
        <taxon>Metazoa</taxon>
        <taxon>Chordata</taxon>
        <taxon>Craniata</taxon>
        <taxon>Vertebrata</taxon>
        <taxon>Euteleostomi</taxon>
        <taxon>Actinopterygii</taxon>
        <taxon>Neopterygii</taxon>
        <taxon>Teleostei</taxon>
        <taxon>Neoteleostei</taxon>
        <taxon>Acanthomorphata</taxon>
        <taxon>Gobiaria</taxon>
        <taxon>Gobiiformes</taxon>
        <taxon>Gobioidei</taxon>
        <taxon>Gobiidae</taxon>
        <taxon>Gobionellinae</taxon>
        <taxon>Mugilogobius</taxon>
    </lineage>
</organism>
<evidence type="ECO:0000259" key="15">
    <source>
        <dbReference type="PROSITE" id="PS50026"/>
    </source>
</evidence>
<evidence type="ECO:0000256" key="1">
    <source>
        <dbReference type="ARBA" id="ARBA00001947"/>
    </source>
</evidence>
<dbReference type="PROSITE" id="PS01186">
    <property type="entry name" value="EGF_2"/>
    <property type="match status" value="1"/>
</dbReference>
<feature type="region of interest" description="Disordered" evidence="13">
    <location>
        <begin position="742"/>
        <end position="802"/>
    </location>
</feature>
<dbReference type="PROSITE" id="PS50026">
    <property type="entry name" value="EGF_3"/>
    <property type="match status" value="1"/>
</dbReference>
<protein>
    <submittedName>
        <fullName evidence="18">Uncharacterized protein</fullName>
    </submittedName>
</protein>
<feature type="disulfide bond" evidence="11">
    <location>
        <begin position="684"/>
        <end position="693"/>
    </location>
</feature>
<evidence type="ECO:0000256" key="4">
    <source>
        <dbReference type="ARBA" id="ARBA00022723"/>
    </source>
</evidence>
<dbReference type="GO" id="GO:0046872">
    <property type="term" value="F:metal ion binding"/>
    <property type="evidence" value="ECO:0007669"/>
    <property type="project" value="UniProtKB-KW"/>
</dbReference>
<reference evidence="19" key="1">
    <citation type="submission" date="2024-04" db="EMBL/GenBank/DDBJ databases">
        <title>Salinicola lusitanus LLJ914,a marine bacterium isolated from the Okinawa Trough.</title>
        <authorList>
            <person name="Li J."/>
        </authorList>
    </citation>
    <scope>NUCLEOTIDE SEQUENCE [LARGE SCALE GENOMIC DNA]</scope>
</reference>
<name>A0AAW0PTP9_9GOBI</name>
<dbReference type="AlphaFoldDB" id="A0AAW0PTP9"/>
<keyword evidence="3 14" id="KW-0812">Transmembrane</keyword>
<dbReference type="PROSITE" id="PS00427">
    <property type="entry name" value="DISINTEGRIN_1"/>
    <property type="match status" value="1"/>
</dbReference>
<dbReference type="SMART" id="SM00608">
    <property type="entry name" value="ACR"/>
    <property type="match status" value="1"/>
</dbReference>
<feature type="disulfide bond" evidence="10">
    <location>
        <begin position="502"/>
        <end position="522"/>
    </location>
</feature>
<gene>
    <name evidence="18" type="ORF">WMY93_004001</name>
</gene>
<feature type="domain" description="Disintegrin" evidence="16">
    <location>
        <begin position="444"/>
        <end position="530"/>
    </location>
</feature>
<dbReference type="GO" id="GO:0004222">
    <property type="term" value="F:metalloendopeptidase activity"/>
    <property type="evidence" value="ECO:0007669"/>
    <property type="project" value="InterPro"/>
</dbReference>
<dbReference type="InterPro" id="IPR018358">
    <property type="entry name" value="Disintegrin_CS"/>
</dbReference>
<evidence type="ECO:0000256" key="14">
    <source>
        <dbReference type="SAM" id="Phobius"/>
    </source>
</evidence>
<keyword evidence="8 14" id="KW-0472">Membrane</keyword>
<evidence type="ECO:0000256" key="11">
    <source>
        <dbReference type="PROSITE-ProRule" id="PRU00076"/>
    </source>
</evidence>
<comment type="caution">
    <text evidence="11">Lacks conserved residue(s) required for the propagation of feature annotation.</text>
</comment>
<keyword evidence="5" id="KW-0378">Hydrolase</keyword>
<dbReference type="InterPro" id="IPR006586">
    <property type="entry name" value="ADAM_Cys-rich"/>
</dbReference>
<evidence type="ECO:0000256" key="13">
    <source>
        <dbReference type="SAM" id="MobiDB-lite"/>
    </source>
</evidence>
<evidence type="ECO:0000256" key="3">
    <source>
        <dbReference type="ARBA" id="ARBA00022692"/>
    </source>
</evidence>
<keyword evidence="9 11" id="KW-1015">Disulfide bond</keyword>
<feature type="disulfide bond" evidence="11">
    <location>
        <begin position="666"/>
        <end position="676"/>
    </location>
</feature>
<dbReference type="Proteomes" id="UP001460270">
    <property type="component" value="Unassembled WGS sequence"/>
</dbReference>
<dbReference type="PRINTS" id="PR00289">
    <property type="entry name" value="DISINTEGRIN"/>
</dbReference>
<feature type="transmembrane region" description="Helical" evidence="14">
    <location>
        <begin position="707"/>
        <end position="731"/>
    </location>
</feature>
<feature type="disulfide bond" evidence="12">
    <location>
        <begin position="393"/>
        <end position="398"/>
    </location>
</feature>
<sequence>MRKRAGWAWPVCVCGRGFRITSSSSRSRLCGLKSPAPVQPVSEKRTMFTNAVLLWTLLLLTSTHGSVSLNLGEDYEVVRPVRLHTINKRQAESHRPQRVKYALTVRGRPLEMHLERNDELLTTDYSETHYLKDGTRVTRAPDHIDHCYYQGKIAGDSGSAASISTCDGLRGYFRTSEQRFLIEPLLSSEPDGDHAVMPFSEDERSTPAVCGVTNTTWDDNYEPPTGRSRSRSANFIVQQQKYLELYLVADYRLYMKMKEDQAELRKRMFEVVNFVNMAYKPMRTFVALVGLEVWSSGDQISVTPPAGANLDAFMKWRNTELVKIKNHDNAHLVSGIDFEGATVGLAFIGTLCSGHSVGVVQDHSDRAIAVGATLAHEMGHNLGMNHDDSGCVCQGSSCIMAPSLSYNVPRSFSSCSGTNYEKYQLSRNPECLLDKPDFRVVVSPSVCGNGFVERGEQCDCGTVEECTNRCCNASTCMFSEGSQCADGECCDNCKILGRSHECRSTKDECDLAEYCDGVSAICPEDVFTVNGAPCDNGQGFCYNGQCPQRASQCTKMYGPGATEARSGCYNQNTRGSYYAFCKRPAYDQYIPCQKQDILCGKLFCQGGNASPNYGRMVTVGDCKATFYDDFTKDFGQVDTGTVCGDGKVCSDNECVDLETAYRNTNCSAKCPGHAVCNHRSQCQCEPGWMPPNCDTKDGEFTPISTGVIVGICIAVFLVLLGIIAGILAFIWKKRRGPVLPTAQTHRKPYLTQKPVQASPTLPVKPKPRGAPPPPPPAGNRAKPPQNYTAARQALRPVPNPKV</sequence>
<dbReference type="FunFam" id="4.10.70.10:FF:000001">
    <property type="entry name" value="Disintegrin and metalloproteinase domain-containing protein 22"/>
    <property type="match status" value="1"/>
</dbReference>
<dbReference type="SMART" id="SM00050">
    <property type="entry name" value="DISIN"/>
    <property type="match status" value="1"/>
</dbReference>
<feature type="disulfide bond" evidence="12">
    <location>
        <begin position="391"/>
        <end position="415"/>
    </location>
</feature>
<evidence type="ECO:0000256" key="8">
    <source>
        <dbReference type="ARBA" id="ARBA00023136"/>
    </source>
</evidence>
<dbReference type="Gene3D" id="4.10.70.10">
    <property type="entry name" value="Disintegrin domain"/>
    <property type="match status" value="1"/>
</dbReference>
<dbReference type="InterPro" id="IPR024079">
    <property type="entry name" value="MetalloPept_cat_dom_sf"/>
</dbReference>
<feature type="binding site" evidence="12">
    <location>
        <position position="380"/>
    </location>
    <ligand>
        <name>Zn(2+)</name>
        <dbReference type="ChEBI" id="CHEBI:29105"/>
        <note>catalytic</note>
    </ligand>
</feature>
<dbReference type="CDD" id="cd04269">
    <property type="entry name" value="ZnMc_adamalysin_II_like"/>
    <property type="match status" value="1"/>
</dbReference>
<dbReference type="PANTHER" id="PTHR11905">
    <property type="entry name" value="ADAM A DISINTEGRIN AND METALLOPROTEASE DOMAIN"/>
    <property type="match status" value="1"/>
</dbReference>
<evidence type="ECO:0000259" key="16">
    <source>
        <dbReference type="PROSITE" id="PS50214"/>
    </source>
</evidence>
<feature type="compositionally biased region" description="Pro residues" evidence="13">
    <location>
        <begin position="762"/>
        <end position="777"/>
    </location>
</feature>
<feature type="domain" description="EGF-like" evidence="15">
    <location>
        <begin position="662"/>
        <end position="694"/>
    </location>
</feature>
<feature type="active site" evidence="12">
    <location>
        <position position="377"/>
    </location>
</feature>
<dbReference type="Pfam" id="PF01421">
    <property type="entry name" value="Reprolysin"/>
    <property type="match status" value="1"/>
</dbReference>
<comment type="subcellular location">
    <subcellularLocation>
        <location evidence="2">Membrane</location>
        <topology evidence="2">Single-pass type I membrane protein</topology>
    </subcellularLocation>
</comment>